<dbReference type="OrthoDB" id="4350296at2"/>
<feature type="transmembrane region" description="Helical" evidence="2">
    <location>
        <begin position="173"/>
        <end position="192"/>
    </location>
</feature>
<name>A0A4Z0GQ15_9ACTN</name>
<protein>
    <recommendedName>
        <fullName evidence="5">ABC transporter permease</fullName>
    </recommendedName>
</protein>
<evidence type="ECO:0000313" key="3">
    <source>
        <dbReference type="EMBL" id="TGA98572.1"/>
    </source>
</evidence>
<evidence type="ECO:0000256" key="2">
    <source>
        <dbReference type="SAM" id="Phobius"/>
    </source>
</evidence>
<dbReference type="AlphaFoldDB" id="A0A4Z0GQ15"/>
<comment type="caution">
    <text evidence="3">The sequence shown here is derived from an EMBL/GenBank/DDBJ whole genome shotgun (WGS) entry which is preliminary data.</text>
</comment>
<keyword evidence="2" id="KW-1133">Transmembrane helix</keyword>
<feature type="non-terminal residue" evidence="3">
    <location>
        <position position="208"/>
    </location>
</feature>
<evidence type="ECO:0000313" key="4">
    <source>
        <dbReference type="Proteomes" id="UP000297948"/>
    </source>
</evidence>
<feature type="transmembrane region" description="Helical" evidence="2">
    <location>
        <begin position="94"/>
        <end position="112"/>
    </location>
</feature>
<feature type="transmembrane region" description="Helical" evidence="2">
    <location>
        <begin position="40"/>
        <end position="64"/>
    </location>
</feature>
<sequence length="208" mass="21696">MTAPLTPHDKPAPAPQPMGATAFVPPHLRDRVPPVTRAEVVEAALVSLAVGVLGAVMGLLWLWLAPHVQLIADKQAIYIKNPEGENAIGADGTFVLLGLGMGLLTAVAVFLFRRRGGIALVLGLALGGILGSVLAWRLGVALGPESDIRAHARQVGPGVTFDKPLELAAKGALLAWSVAAMLVHLLLTWTLGPRDPEPQQGYAPAFAS</sequence>
<evidence type="ECO:0008006" key="5">
    <source>
        <dbReference type="Google" id="ProtNLM"/>
    </source>
</evidence>
<feature type="transmembrane region" description="Helical" evidence="2">
    <location>
        <begin position="119"/>
        <end position="139"/>
    </location>
</feature>
<feature type="region of interest" description="Disordered" evidence="1">
    <location>
        <begin position="1"/>
        <end position="20"/>
    </location>
</feature>
<keyword evidence="2" id="KW-0812">Transmembrane</keyword>
<gene>
    <name evidence="3" type="ORF">E4099_22860</name>
</gene>
<dbReference type="EMBL" id="SRID01000259">
    <property type="protein sequence ID" value="TGA98572.1"/>
    <property type="molecule type" value="Genomic_DNA"/>
</dbReference>
<keyword evidence="4" id="KW-1185">Reference proteome</keyword>
<evidence type="ECO:0000256" key="1">
    <source>
        <dbReference type="SAM" id="MobiDB-lite"/>
    </source>
</evidence>
<dbReference type="Proteomes" id="UP000297948">
    <property type="component" value="Unassembled WGS sequence"/>
</dbReference>
<accession>A0A4Z0GQ15</accession>
<reference evidence="3 4" key="1">
    <citation type="submission" date="2019-03" db="EMBL/GenBank/DDBJ databases">
        <authorList>
            <person name="Gonzalez-Pimentel J.L."/>
        </authorList>
    </citation>
    <scope>NUCLEOTIDE SEQUENCE [LARGE SCALE GENOMIC DNA]</scope>
    <source>
        <strain evidence="3 4">JCM 31289</strain>
    </source>
</reference>
<keyword evidence="2" id="KW-0472">Membrane</keyword>
<organism evidence="3 4">
    <name type="scientific">Streptomyces palmae</name>
    <dbReference type="NCBI Taxonomy" id="1701085"/>
    <lineage>
        <taxon>Bacteria</taxon>
        <taxon>Bacillati</taxon>
        <taxon>Actinomycetota</taxon>
        <taxon>Actinomycetes</taxon>
        <taxon>Kitasatosporales</taxon>
        <taxon>Streptomycetaceae</taxon>
        <taxon>Streptomyces</taxon>
    </lineage>
</organism>
<proteinExistence type="predicted"/>
<dbReference type="RefSeq" id="WP_135340989.1">
    <property type="nucleotide sequence ID" value="NZ_SRID01000259.1"/>
</dbReference>